<reference evidence="2" key="1">
    <citation type="journal article" date="2014" name="Stand. Genomic Sci.">
        <title>Genome sequence of the exopolysaccharide-producing Salipiger mucosus type strain (DSM 16094(T)), a moderately halophilic member of the Roseobacter clade.</title>
        <authorList>
            <person name="Riedel T."/>
            <person name="Spring S."/>
            <person name="Fiebig A."/>
            <person name="Petersen J."/>
            <person name="Kyrpides N.C."/>
            <person name="Goker M."/>
            <person name="Klenk H.P."/>
        </authorList>
    </citation>
    <scope>NUCLEOTIDE SEQUENCE [LARGE SCALE GENOMIC DNA]</scope>
    <source>
        <strain evidence="2">DSM 16094</strain>
    </source>
</reference>
<dbReference type="Proteomes" id="UP000015347">
    <property type="component" value="Unassembled WGS sequence"/>
</dbReference>
<protein>
    <submittedName>
        <fullName evidence="1">Uncharacterized protein</fullName>
    </submittedName>
</protein>
<keyword evidence="2" id="KW-1185">Reference proteome</keyword>
<dbReference type="RefSeq" id="WP_020042389.1">
    <property type="nucleotide sequence ID" value="NZ_KE557274.1"/>
</dbReference>
<accession>S9S159</accession>
<proteinExistence type="predicted"/>
<dbReference type="HOGENOM" id="CLU_2467213_0_0_5"/>
<dbReference type="STRING" id="1123237.Salmuc_01730"/>
<dbReference type="AlphaFoldDB" id="S9S159"/>
<name>S9S159_9RHOB</name>
<organism evidence="1 2">
    <name type="scientific">Salipiger mucosus DSM 16094</name>
    <dbReference type="NCBI Taxonomy" id="1123237"/>
    <lineage>
        <taxon>Bacteria</taxon>
        <taxon>Pseudomonadati</taxon>
        <taxon>Pseudomonadota</taxon>
        <taxon>Alphaproteobacteria</taxon>
        <taxon>Rhodobacterales</taxon>
        <taxon>Roseobacteraceae</taxon>
        <taxon>Salipiger</taxon>
    </lineage>
</organism>
<sequence>MTTVSARGLITNFRNEKVAIDEIQHAETFEVTSDGATQTTDQFHEAVEMVADLVHHDGLKMSDDTPRSMIEAVEEQVRDMEQAPAMAM</sequence>
<gene>
    <name evidence="1" type="ORF">Salmuc_01730</name>
</gene>
<dbReference type="EMBL" id="APVH01000013">
    <property type="protein sequence ID" value="EPX83955.1"/>
    <property type="molecule type" value="Genomic_DNA"/>
</dbReference>
<evidence type="ECO:0000313" key="1">
    <source>
        <dbReference type="EMBL" id="EPX83955.1"/>
    </source>
</evidence>
<comment type="caution">
    <text evidence="1">The sequence shown here is derived from an EMBL/GenBank/DDBJ whole genome shotgun (WGS) entry which is preliminary data.</text>
</comment>
<evidence type="ECO:0000313" key="2">
    <source>
        <dbReference type="Proteomes" id="UP000015347"/>
    </source>
</evidence>